<evidence type="ECO:0000256" key="6">
    <source>
        <dbReference type="ARBA" id="ARBA00022898"/>
    </source>
</evidence>
<dbReference type="Gene3D" id="3.40.50.1100">
    <property type="match status" value="2"/>
</dbReference>
<dbReference type="EMBL" id="KL363187">
    <property type="protein sequence ID" value="KFD57755.1"/>
    <property type="molecule type" value="Genomic_DNA"/>
</dbReference>
<dbReference type="InterPro" id="IPR046342">
    <property type="entry name" value="CBS_dom_sf"/>
</dbReference>
<comment type="similarity">
    <text evidence="3">Belongs to the cysteine synthase/cystathionine beta-synthase family.</text>
</comment>
<dbReference type="GO" id="GO:0004122">
    <property type="term" value="F:cystathionine beta-synthase activity"/>
    <property type="evidence" value="ECO:0007669"/>
    <property type="project" value="UniProtKB-EC"/>
</dbReference>
<dbReference type="InterPro" id="IPR036052">
    <property type="entry name" value="TrpB-like_PALP_sf"/>
</dbReference>
<protein>
    <recommendedName>
        <fullName evidence="5">cystathionine beta-synthase</fullName>
        <ecNumber evidence="5">4.2.1.22</ecNumber>
    </recommendedName>
</protein>
<comment type="pathway">
    <text evidence="2">Amino-acid biosynthesis; L-cysteine biosynthesis; L-cysteine from L-homocysteine and L-serine: step 1/2.</text>
</comment>
<proteinExistence type="inferred from homology"/>
<keyword evidence="6" id="KW-0663">Pyridoxal phosphate</keyword>
<evidence type="ECO:0000256" key="3">
    <source>
        <dbReference type="ARBA" id="ARBA00007103"/>
    </source>
</evidence>
<dbReference type="GO" id="GO:0030170">
    <property type="term" value="F:pyridoxal phosphate binding"/>
    <property type="evidence" value="ECO:0007669"/>
    <property type="project" value="UniProtKB-ARBA"/>
</dbReference>
<name>A0A085MKK9_9BILA</name>
<dbReference type="SUPFAM" id="SSF53686">
    <property type="entry name" value="Tryptophan synthase beta subunit-like PLP-dependent enzymes"/>
    <property type="match status" value="1"/>
</dbReference>
<reference evidence="9 10" key="1">
    <citation type="journal article" date="2014" name="Nat. Genet.">
        <title>Genome and transcriptome of the porcine whipworm Trichuris suis.</title>
        <authorList>
            <person name="Jex A.R."/>
            <person name="Nejsum P."/>
            <person name="Schwarz E.M."/>
            <person name="Hu L."/>
            <person name="Young N.D."/>
            <person name="Hall R.S."/>
            <person name="Korhonen P.K."/>
            <person name="Liao S."/>
            <person name="Thamsborg S."/>
            <person name="Xia J."/>
            <person name="Xu P."/>
            <person name="Wang S."/>
            <person name="Scheerlinck J.P."/>
            <person name="Hofmann A."/>
            <person name="Sternberg P.W."/>
            <person name="Wang J."/>
            <person name="Gasser R.B."/>
        </authorList>
    </citation>
    <scope>NUCLEOTIDE SEQUENCE [LARGE SCALE GENOMIC DNA]</scope>
    <source>
        <strain evidence="9">DCEP-RM93M</strain>
    </source>
</reference>
<dbReference type="FunFam" id="3.40.50.1100:FF:000003">
    <property type="entry name" value="Cystathionine beta-synthase"/>
    <property type="match status" value="1"/>
</dbReference>
<evidence type="ECO:0000256" key="4">
    <source>
        <dbReference type="ARBA" id="ARBA00011245"/>
    </source>
</evidence>
<evidence type="ECO:0000313" key="9">
    <source>
        <dbReference type="EMBL" id="KFD57755.1"/>
    </source>
</evidence>
<dbReference type="InterPro" id="IPR050214">
    <property type="entry name" value="Cys_Synth/Cystath_Beta-Synth"/>
</dbReference>
<dbReference type="Pfam" id="PF00291">
    <property type="entry name" value="PALP"/>
    <property type="match status" value="1"/>
</dbReference>
<evidence type="ECO:0000259" key="8">
    <source>
        <dbReference type="Pfam" id="PF00291"/>
    </source>
</evidence>
<comment type="cofactor">
    <cofactor evidence="1">
        <name>pyridoxal 5'-phosphate</name>
        <dbReference type="ChEBI" id="CHEBI:597326"/>
    </cofactor>
</comment>
<comment type="subunit">
    <text evidence="4">Monomer.</text>
</comment>
<sequence>MVRGAFDVVPAPLSLLSSDPSHCTWTEKKPISESPHKHHKWPVSRPKILRDVLDYIGDTPMIRMDRIRKEYGLKCELVAKCEFFNSGGSVKDRVAVRMIEIGESEGYLKPGMTIIEPTSGNTGISVALAAAVKGYKCIIVMPEKMSTEKVGSIRASIEARRTDLKAALIKALGAKIIRTPTDARSSSPESHLGTAKRLAQELPDAVMLNQYRNCGNPLAHYDETAEEILYQCDGKLDMMVIGVGTGGTLTGVGRKFKEKCPSVKIVGVDPEGSEIAPSEYSRCANFEVEGIGYDFSPAVLDHSLVNQWVKVSDADTFNMARELILKEGLLCGGSSGSAVWAAVQAAKDLNENQRCVVVLPDGVRNYMTKFLQDNWMIEKGFLGLGDEMSTKTWWWNIPVKDVSRKAYLGVRETEPCRKVVELLQRHEKPVAVVDEYA</sequence>
<dbReference type="InterPro" id="IPR001926">
    <property type="entry name" value="TrpB-like_PALP"/>
</dbReference>
<dbReference type="EC" id="4.2.1.22" evidence="5"/>
<comment type="catalytic activity">
    <reaction evidence="7">
        <text>L-homocysteine + L-serine = L,L-cystathionine + H2O</text>
        <dbReference type="Rhea" id="RHEA:10112"/>
        <dbReference type="ChEBI" id="CHEBI:15377"/>
        <dbReference type="ChEBI" id="CHEBI:33384"/>
        <dbReference type="ChEBI" id="CHEBI:58161"/>
        <dbReference type="ChEBI" id="CHEBI:58199"/>
        <dbReference type="EC" id="4.2.1.22"/>
    </reaction>
</comment>
<evidence type="ECO:0000256" key="5">
    <source>
        <dbReference type="ARBA" id="ARBA00012041"/>
    </source>
</evidence>
<dbReference type="PANTHER" id="PTHR10314">
    <property type="entry name" value="CYSTATHIONINE BETA-SYNTHASE"/>
    <property type="match status" value="1"/>
</dbReference>
<keyword evidence="10" id="KW-1185">Reference proteome</keyword>
<accession>A0A085MKK9</accession>
<dbReference type="FunFam" id="3.40.50.1100:FF:000118">
    <property type="entry name" value="Related to CYS4-cystathionine beta-synthase"/>
    <property type="match status" value="1"/>
</dbReference>
<evidence type="ECO:0000313" key="10">
    <source>
        <dbReference type="Proteomes" id="UP000030764"/>
    </source>
</evidence>
<dbReference type="GO" id="GO:0019344">
    <property type="term" value="P:cysteine biosynthetic process"/>
    <property type="evidence" value="ECO:0007669"/>
    <property type="project" value="UniProtKB-ARBA"/>
</dbReference>
<organism evidence="9 10">
    <name type="scientific">Trichuris suis</name>
    <name type="common">pig whipworm</name>
    <dbReference type="NCBI Taxonomy" id="68888"/>
    <lineage>
        <taxon>Eukaryota</taxon>
        <taxon>Metazoa</taxon>
        <taxon>Ecdysozoa</taxon>
        <taxon>Nematoda</taxon>
        <taxon>Enoplea</taxon>
        <taxon>Dorylaimia</taxon>
        <taxon>Trichinellida</taxon>
        <taxon>Trichuridae</taxon>
        <taxon>Trichuris</taxon>
    </lineage>
</organism>
<dbReference type="AlphaFoldDB" id="A0A085MKK9"/>
<evidence type="ECO:0000256" key="1">
    <source>
        <dbReference type="ARBA" id="ARBA00001933"/>
    </source>
</evidence>
<dbReference type="Gene3D" id="3.10.580.10">
    <property type="entry name" value="CBS-domain"/>
    <property type="match status" value="1"/>
</dbReference>
<dbReference type="Proteomes" id="UP000030764">
    <property type="component" value="Unassembled WGS sequence"/>
</dbReference>
<evidence type="ECO:0000256" key="2">
    <source>
        <dbReference type="ARBA" id="ARBA00005003"/>
    </source>
</evidence>
<evidence type="ECO:0000256" key="7">
    <source>
        <dbReference type="ARBA" id="ARBA00047490"/>
    </source>
</evidence>
<feature type="domain" description="Tryptophan synthase beta chain-like PALP" evidence="8">
    <location>
        <begin position="53"/>
        <end position="361"/>
    </location>
</feature>
<gene>
    <name evidence="9" type="ORF">M513_01425</name>
</gene>
<dbReference type="CDD" id="cd01561">
    <property type="entry name" value="CBS_like"/>
    <property type="match status" value="1"/>
</dbReference>